<organism evidence="1 2">
    <name type="scientific">Denitromonas halophila</name>
    <dbReference type="NCBI Taxonomy" id="1629404"/>
    <lineage>
        <taxon>Bacteria</taxon>
        <taxon>Pseudomonadati</taxon>
        <taxon>Pseudomonadota</taxon>
        <taxon>Betaproteobacteria</taxon>
        <taxon>Rhodocyclales</taxon>
        <taxon>Zoogloeaceae</taxon>
        <taxon>Denitromonas</taxon>
    </lineage>
</organism>
<protein>
    <submittedName>
        <fullName evidence="1">Uncharacterized protein</fullName>
    </submittedName>
</protein>
<comment type="caution">
    <text evidence="1">The sequence shown here is derived from an EMBL/GenBank/DDBJ whole genome shotgun (WGS) entry which is preliminary data.</text>
</comment>
<evidence type="ECO:0000313" key="2">
    <source>
        <dbReference type="Proteomes" id="UP000319502"/>
    </source>
</evidence>
<name>A0A557QLQ0_9RHOO</name>
<keyword evidence="2" id="KW-1185">Reference proteome</keyword>
<dbReference type="AlphaFoldDB" id="A0A557QLQ0"/>
<dbReference type="EMBL" id="VMNK01000014">
    <property type="protein sequence ID" value="TVO53836.1"/>
    <property type="molecule type" value="Genomic_DNA"/>
</dbReference>
<accession>A0A557QLQ0</accession>
<dbReference type="Proteomes" id="UP000319502">
    <property type="component" value="Unassembled WGS sequence"/>
</dbReference>
<dbReference type="OrthoDB" id="9256282at2"/>
<dbReference type="RefSeq" id="WP_144310125.1">
    <property type="nucleotide sequence ID" value="NZ_VMNK01000014.1"/>
</dbReference>
<gene>
    <name evidence="1" type="ORF">FHP91_13645</name>
</gene>
<evidence type="ECO:0000313" key="1">
    <source>
        <dbReference type="EMBL" id="TVO53836.1"/>
    </source>
</evidence>
<sequence length="100" mass="10859">MEEKAPAFEPLNMVCDATNARQFNAAVRQHLPEFHDLAKAFHARGLIPGLRGARITDIATAKAERAATAQYRAVPVVSNASVAEGLKRWYADAKRATGGR</sequence>
<reference evidence="1 2" key="1">
    <citation type="submission" date="2019-07" db="EMBL/GenBank/DDBJ databases">
        <title>The pathways for chlorine oxyanion respiration interact through the shared metabolite chlorate.</title>
        <authorList>
            <person name="Barnum T.P."/>
            <person name="Cheng Y."/>
            <person name="Hill K.A."/>
            <person name="Lucas L.N."/>
            <person name="Carlson H.K."/>
            <person name="Coates J.D."/>
        </authorList>
    </citation>
    <scope>NUCLEOTIDE SEQUENCE [LARGE SCALE GENOMIC DNA]</scope>
    <source>
        <strain evidence="1 2">SFB-3</strain>
    </source>
</reference>
<proteinExistence type="predicted"/>